<dbReference type="EMBL" id="JBEPIJ010000007">
    <property type="protein sequence ID" value="MES0874004.1"/>
    <property type="molecule type" value="Genomic_DNA"/>
</dbReference>
<evidence type="ECO:0000313" key="1">
    <source>
        <dbReference type="EMBL" id="MES0874004.1"/>
    </source>
</evidence>
<organism evidence="1 2">
    <name type="scientific">Sinimarinibacterium thermocellulolyticum</name>
    <dbReference type="NCBI Taxonomy" id="3170016"/>
    <lineage>
        <taxon>Bacteria</taxon>
        <taxon>Pseudomonadati</taxon>
        <taxon>Pseudomonadota</taxon>
        <taxon>Gammaproteobacteria</taxon>
        <taxon>Nevskiales</taxon>
        <taxon>Nevskiaceae</taxon>
        <taxon>Sinimarinibacterium</taxon>
    </lineage>
</organism>
<evidence type="ECO:0000313" key="2">
    <source>
        <dbReference type="Proteomes" id="UP001465331"/>
    </source>
</evidence>
<dbReference type="RefSeq" id="WP_352888928.1">
    <property type="nucleotide sequence ID" value="NZ_JBEPIJ010000007.1"/>
</dbReference>
<dbReference type="InterPro" id="IPR009057">
    <property type="entry name" value="Homeodomain-like_sf"/>
</dbReference>
<protein>
    <recommendedName>
        <fullName evidence="3">TetR family transcriptional regulator</fullName>
    </recommendedName>
</protein>
<gene>
    <name evidence="1" type="ORF">ABSH63_08315</name>
</gene>
<evidence type="ECO:0008006" key="3">
    <source>
        <dbReference type="Google" id="ProtNLM"/>
    </source>
</evidence>
<accession>A0ABV2AA35</accession>
<dbReference type="Proteomes" id="UP001465331">
    <property type="component" value="Unassembled WGS sequence"/>
</dbReference>
<comment type="caution">
    <text evidence="1">The sequence shown here is derived from an EMBL/GenBank/DDBJ whole genome shotgun (WGS) entry which is preliminary data.</text>
</comment>
<name>A0ABV2AA35_9GAMM</name>
<dbReference type="SUPFAM" id="SSF46689">
    <property type="entry name" value="Homeodomain-like"/>
    <property type="match status" value="1"/>
</dbReference>
<keyword evidence="2" id="KW-1185">Reference proteome</keyword>
<reference evidence="1 2" key="1">
    <citation type="submission" date="2024-06" db="EMBL/GenBank/DDBJ databases">
        <authorList>
            <person name="Li Z."/>
            <person name="Jiang Y."/>
        </authorList>
    </citation>
    <scope>NUCLEOTIDE SEQUENCE [LARGE SCALE GENOMIC DNA]</scope>
    <source>
        <strain evidence="1 2">HSW-8</strain>
    </source>
</reference>
<sequence>MTASAKPTASLRTLLLDAGRRLLDAGGAEDLTEAAVCAAAELPATTLRQAFDDWDDYRCALLNDLFDEVRDRVTRITDNMPPSVERLKLALETYFEANLGRPALRRLVLSLAFTPCGARLIQSRMTAFAVMMGIELRALHRPHPQASARLLTAAAAEIALAEHEAGAREPALRDTLFRYLERAA</sequence>
<dbReference type="Gene3D" id="1.10.357.10">
    <property type="entry name" value="Tetracycline Repressor, domain 2"/>
    <property type="match status" value="1"/>
</dbReference>
<proteinExistence type="predicted"/>